<comment type="caution">
    <text evidence="1">The sequence shown here is derived from an EMBL/GenBank/DDBJ whole genome shotgun (WGS) entry which is preliminary data.</text>
</comment>
<accession>A0A9P4UIT5</accession>
<dbReference type="AlphaFoldDB" id="A0A9P4UIT5"/>
<protein>
    <submittedName>
        <fullName evidence="1">Uncharacterized protein</fullName>
    </submittedName>
</protein>
<evidence type="ECO:0000313" key="2">
    <source>
        <dbReference type="Proteomes" id="UP000799764"/>
    </source>
</evidence>
<keyword evidence="2" id="KW-1185">Reference proteome</keyword>
<gene>
    <name evidence="1" type="ORF">P171DRAFT_426969</name>
</gene>
<reference evidence="1" key="1">
    <citation type="journal article" date="2020" name="Stud. Mycol.">
        <title>101 Dothideomycetes genomes: a test case for predicting lifestyles and emergence of pathogens.</title>
        <authorList>
            <person name="Haridas S."/>
            <person name="Albert R."/>
            <person name="Binder M."/>
            <person name="Bloem J."/>
            <person name="Labutti K."/>
            <person name="Salamov A."/>
            <person name="Andreopoulos B."/>
            <person name="Baker S."/>
            <person name="Barry K."/>
            <person name="Bills G."/>
            <person name="Bluhm B."/>
            <person name="Cannon C."/>
            <person name="Castanera R."/>
            <person name="Culley D."/>
            <person name="Daum C."/>
            <person name="Ezra D."/>
            <person name="Gonzalez J."/>
            <person name="Henrissat B."/>
            <person name="Kuo A."/>
            <person name="Liang C."/>
            <person name="Lipzen A."/>
            <person name="Lutzoni F."/>
            <person name="Magnuson J."/>
            <person name="Mondo S."/>
            <person name="Nolan M."/>
            <person name="Ohm R."/>
            <person name="Pangilinan J."/>
            <person name="Park H.-J."/>
            <person name="Ramirez L."/>
            <person name="Alfaro M."/>
            <person name="Sun H."/>
            <person name="Tritt A."/>
            <person name="Yoshinaga Y."/>
            <person name="Zwiers L.-H."/>
            <person name="Turgeon B."/>
            <person name="Goodwin S."/>
            <person name="Spatafora J."/>
            <person name="Crous P."/>
            <person name="Grigoriev I."/>
        </authorList>
    </citation>
    <scope>NUCLEOTIDE SEQUENCE</scope>
    <source>
        <strain evidence="1">CBS 690.94</strain>
    </source>
</reference>
<name>A0A9P4UIT5_9PLEO</name>
<proteinExistence type="predicted"/>
<dbReference type="OrthoDB" id="3792261at2759"/>
<dbReference type="EMBL" id="MU001493">
    <property type="protein sequence ID" value="KAF2450637.1"/>
    <property type="molecule type" value="Genomic_DNA"/>
</dbReference>
<evidence type="ECO:0000313" key="1">
    <source>
        <dbReference type="EMBL" id="KAF2450637.1"/>
    </source>
</evidence>
<dbReference type="Proteomes" id="UP000799764">
    <property type="component" value="Unassembled WGS sequence"/>
</dbReference>
<sequence>MPQDTTYDLITQSAAPSVHYGRGTRNRWPPARYRYHPDREIPLSCQDACRCSSFRIEVAIHRLPIFSFDPDVMEARCRDERRRVRRQALGDAGLFSTMSDRALVEFRQARALAGVDVSEYDVEITRRILADPSGWGRVGSVMRRRGWVDEVLDDGENYVLH</sequence>
<organism evidence="1 2">
    <name type="scientific">Karstenula rhodostoma CBS 690.94</name>
    <dbReference type="NCBI Taxonomy" id="1392251"/>
    <lineage>
        <taxon>Eukaryota</taxon>
        <taxon>Fungi</taxon>
        <taxon>Dikarya</taxon>
        <taxon>Ascomycota</taxon>
        <taxon>Pezizomycotina</taxon>
        <taxon>Dothideomycetes</taxon>
        <taxon>Pleosporomycetidae</taxon>
        <taxon>Pleosporales</taxon>
        <taxon>Massarineae</taxon>
        <taxon>Didymosphaeriaceae</taxon>
        <taxon>Karstenula</taxon>
    </lineage>
</organism>